<dbReference type="PANTHER" id="PTHR11060">
    <property type="entry name" value="PROTEIN MEMO1"/>
    <property type="match status" value="1"/>
</dbReference>
<dbReference type="HOGENOM" id="CLU_038085_2_0_7"/>
<dbReference type="Pfam" id="PF01875">
    <property type="entry name" value="Memo"/>
    <property type="match status" value="1"/>
</dbReference>
<dbReference type="Proteomes" id="UP000002714">
    <property type="component" value="Chromosome"/>
</dbReference>
<proteinExistence type="inferred from homology"/>
<name>Q30PF9_SULDN</name>
<dbReference type="OrthoDB" id="9785549at2"/>
<reference evidence="3 4" key="1">
    <citation type="journal article" date="2008" name="Appl. Environ. Microbiol.">
        <title>Genome of the epsilonproteobacterial chemolithoautotroph Sulfurimonas denitrificans.</title>
        <authorList>
            <person name="Sievert S.M."/>
            <person name="Scott K.M."/>
            <person name="Klotz M.G."/>
            <person name="Chain P.S.G."/>
            <person name="Hauser L.J."/>
            <person name="Hemp J."/>
            <person name="Huegler M."/>
            <person name="Land M."/>
            <person name="Lapidus A."/>
            <person name="Larimer F.W."/>
            <person name="Lucas S."/>
            <person name="Malfatti S.A."/>
            <person name="Meyer F."/>
            <person name="Paulsen I.T."/>
            <person name="Ren Q."/>
            <person name="Simon J."/>
            <person name="Bailey K."/>
            <person name="Diaz E."/>
            <person name="Fitzpatrick K.A."/>
            <person name="Glover B."/>
            <person name="Gwatney N."/>
            <person name="Korajkic A."/>
            <person name="Long A."/>
            <person name="Mobberley J.M."/>
            <person name="Pantry S.N."/>
            <person name="Pazder G."/>
            <person name="Peterson S."/>
            <person name="Quintanilla J.D."/>
            <person name="Sprinkle R."/>
            <person name="Stephens J."/>
            <person name="Thomas P."/>
            <person name="Vaughn R."/>
            <person name="Weber M.J."/>
            <person name="Wooten L.L."/>
        </authorList>
    </citation>
    <scope>NUCLEOTIDE SEQUENCE [LARGE SCALE GENOMIC DNA]</scope>
    <source>
        <strain evidence="4">ATCC 33889 / DSM 1251</strain>
    </source>
</reference>
<evidence type="ECO:0000313" key="3">
    <source>
        <dbReference type="EMBL" id="ABB45122.1"/>
    </source>
</evidence>
<protein>
    <recommendedName>
        <fullName evidence="2">MEMO1 family protein Suden_1848</fullName>
    </recommendedName>
</protein>
<keyword evidence="4" id="KW-1185">Reference proteome</keyword>
<dbReference type="RefSeq" id="WP_011373462.1">
    <property type="nucleotide sequence ID" value="NC_007575.1"/>
</dbReference>
<dbReference type="HAMAP" id="MF_00055">
    <property type="entry name" value="MEMO1"/>
    <property type="match status" value="1"/>
</dbReference>
<gene>
    <name evidence="3" type="ordered locus">Suden_1848</name>
</gene>
<evidence type="ECO:0000256" key="2">
    <source>
        <dbReference type="HAMAP-Rule" id="MF_00055"/>
    </source>
</evidence>
<dbReference type="STRING" id="326298.Suden_1848"/>
<dbReference type="InterPro" id="IPR002737">
    <property type="entry name" value="MEMO1_fam"/>
</dbReference>
<evidence type="ECO:0000313" key="4">
    <source>
        <dbReference type="Proteomes" id="UP000002714"/>
    </source>
</evidence>
<evidence type="ECO:0000256" key="1">
    <source>
        <dbReference type="ARBA" id="ARBA00006315"/>
    </source>
</evidence>
<organism evidence="3 4">
    <name type="scientific">Sulfurimonas denitrificans (strain ATCC 33889 / DSM 1251)</name>
    <name type="common">Thiomicrospira denitrificans (strain ATCC 33889 / DSM 1251)</name>
    <dbReference type="NCBI Taxonomy" id="326298"/>
    <lineage>
        <taxon>Bacteria</taxon>
        <taxon>Pseudomonadati</taxon>
        <taxon>Campylobacterota</taxon>
        <taxon>Epsilonproteobacteria</taxon>
        <taxon>Campylobacterales</taxon>
        <taxon>Sulfurimonadaceae</taxon>
        <taxon>Sulfurimonas</taxon>
    </lineage>
</organism>
<accession>Q30PF9</accession>
<dbReference type="CDD" id="cd07361">
    <property type="entry name" value="MEMO_like"/>
    <property type="match status" value="1"/>
</dbReference>
<dbReference type="EMBL" id="CP000153">
    <property type="protein sequence ID" value="ABB45122.1"/>
    <property type="molecule type" value="Genomic_DNA"/>
</dbReference>
<comment type="similarity">
    <text evidence="1 2">Belongs to the MEMO1 family.</text>
</comment>
<dbReference type="eggNOG" id="COG1355">
    <property type="taxonomic scope" value="Bacteria"/>
</dbReference>
<dbReference type="KEGG" id="tdn:Suden_1848"/>
<dbReference type="Gene3D" id="3.40.830.10">
    <property type="entry name" value="LigB-like"/>
    <property type="match status" value="1"/>
</dbReference>
<dbReference type="PANTHER" id="PTHR11060:SF0">
    <property type="entry name" value="PROTEIN MEMO1"/>
    <property type="match status" value="1"/>
</dbReference>
<dbReference type="NCBIfam" id="TIGR04336">
    <property type="entry name" value="AmmeMemoSam_B"/>
    <property type="match status" value="1"/>
</dbReference>
<dbReference type="AlphaFoldDB" id="Q30PF9"/>
<sequence length="262" mass="29251">MKREMSVVGSFYPARAVELERYFEHFSTTYDEENILPDIKSRVVIVPHAGYIYSGYSANVAYRVLKKSGVKKFLVIGPSHRVGFEGISLGDFSSYETPFGAIPASLDLVEELSNTFLLSCYRDTHFEHSTEVQFPFIKYYIEGASVVELVYSYMKPSNLSKIIDFALNHKDVGIIISTDLSHFHTQEEALRVDNICVSAIENLDIEKLHSGCEACGIIGVEAMLLSAKKATLVPHLLDYRTSADASGDESRVVGYVSVYFAE</sequence>